<dbReference type="EMBL" id="RQEP01000005">
    <property type="protein sequence ID" value="TGK07481.1"/>
    <property type="molecule type" value="Genomic_DNA"/>
</dbReference>
<keyword evidence="9" id="KW-1185">Reference proteome</keyword>
<feature type="transmembrane region" description="Helical" evidence="6">
    <location>
        <begin position="38"/>
        <end position="56"/>
    </location>
</feature>
<organism evidence="8 9">
    <name type="scientific">Leptospira semungkisensis</name>
    <dbReference type="NCBI Taxonomy" id="2484985"/>
    <lineage>
        <taxon>Bacteria</taxon>
        <taxon>Pseudomonadati</taxon>
        <taxon>Spirochaetota</taxon>
        <taxon>Spirochaetia</taxon>
        <taxon>Leptospirales</taxon>
        <taxon>Leptospiraceae</taxon>
        <taxon>Leptospira</taxon>
    </lineage>
</organism>
<evidence type="ECO:0000313" key="9">
    <source>
        <dbReference type="Proteomes" id="UP000297453"/>
    </source>
</evidence>
<feature type="transmembrane region" description="Helical" evidence="6">
    <location>
        <begin position="347"/>
        <end position="366"/>
    </location>
</feature>
<protein>
    <submittedName>
        <fullName evidence="8">ComEC/Rec2 family competence protein</fullName>
    </submittedName>
</protein>
<keyword evidence="5 6" id="KW-0472">Membrane</keyword>
<dbReference type="PROSITE" id="PS51257">
    <property type="entry name" value="PROKAR_LIPOPROTEIN"/>
    <property type="match status" value="1"/>
</dbReference>
<feature type="transmembrane region" description="Helical" evidence="6">
    <location>
        <begin position="444"/>
        <end position="460"/>
    </location>
</feature>
<evidence type="ECO:0000256" key="3">
    <source>
        <dbReference type="ARBA" id="ARBA00022692"/>
    </source>
</evidence>
<accession>A0A4R9G7N1</accession>
<dbReference type="AlphaFoldDB" id="A0A4R9G7N1"/>
<dbReference type="RefSeq" id="WP_135585379.1">
    <property type="nucleotide sequence ID" value="NZ_RQEP01000005.1"/>
</dbReference>
<feature type="transmembrane region" description="Helical" evidence="6">
    <location>
        <begin position="13"/>
        <end position="31"/>
    </location>
</feature>
<dbReference type="InterPro" id="IPR004477">
    <property type="entry name" value="ComEC_N"/>
</dbReference>
<feature type="transmembrane region" description="Helical" evidence="6">
    <location>
        <begin position="186"/>
        <end position="209"/>
    </location>
</feature>
<gene>
    <name evidence="8" type="ORF">EHO59_05100</name>
</gene>
<keyword evidence="2" id="KW-1003">Cell membrane</keyword>
<dbReference type="NCBIfam" id="TIGR00360">
    <property type="entry name" value="ComEC_N-term"/>
    <property type="match status" value="1"/>
</dbReference>
<dbReference type="Pfam" id="PF03772">
    <property type="entry name" value="Competence"/>
    <property type="match status" value="1"/>
</dbReference>
<feature type="transmembrane region" description="Helical" evidence="6">
    <location>
        <begin position="378"/>
        <end position="398"/>
    </location>
</feature>
<dbReference type="GO" id="GO:0005886">
    <property type="term" value="C:plasma membrane"/>
    <property type="evidence" value="ECO:0007669"/>
    <property type="project" value="UniProtKB-SubCell"/>
</dbReference>
<feature type="transmembrane region" description="Helical" evidence="6">
    <location>
        <begin position="316"/>
        <end position="335"/>
    </location>
</feature>
<feature type="transmembrane region" description="Helical" evidence="6">
    <location>
        <begin position="243"/>
        <end position="265"/>
    </location>
</feature>
<dbReference type="Proteomes" id="UP000297453">
    <property type="component" value="Unassembled WGS sequence"/>
</dbReference>
<dbReference type="InterPro" id="IPR052159">
    <property type="entry name" value="Competence_DNA_uptake"/>
</dbReference>
<comment type="subcellular location">
    <subcellularLocation>
        <location evidence="1">Cell membrane</location>
        <topology evidence="1">Multi-pass membrane protein</topology>
    </subcellularLocation>
</comment>
<keyword evidence="3 6" id="KW-0812">Transmembrane</keyword>
<keyword evidence="4 6" id="KW-1133">Transmembrane helix</keyword>
<dbReference type="PANTHER" id="PTHR30619:SF1">
    <property type="entry name" value="RECOMBINATION PROTEIN 2"/>
    <property type="match status" value="1"/>
</dbReference>
<dbReference type="OrthoDB" id="9761531at2"/>
<evidence type="ECO:0000256" key="2">
    <source>
        <dbReference type="ARBA" id="ARBA00022475"/>
    </source>
</evidence>
<reference evidence="8" key="1">
    <citation type="journal article" date="2019" name="PLoS Negl. Trop. Dis.">
        <title>Revisiting the worldwide diversity of Leptospira species in the environment.</title>
        <authorList>
            <person name="Vincent A.T."/>
            <person name="Schiettekatte O."/>
            <person name="Bourhy P."/>
            <person name="Veyrier F.J."/>
            <person name="Picardeau M."/>
        </authorList>
    </citation>
    <scope>NUCLEOTIDE SEQUENCE [LARGE SCALE GENOMIC DNA]</scope>
    <source>
        <strain evidence="8">SSS9</strain>
    </source>
</reference>
<evidence type="ECO:0000256" key="5">
    <source>
        <dbReference type="ARBA" id="ARBA00023136"/>
    </source>
</evidence>
<dbReference type="PANTHER" id="PTHR30619">
    <property type="entry name" value="DNA INTERNALIZATION/COMPETENCE PROTEIN COMEC/REC2"/>
    <property type="match status" value="1"/>
</dbReference>
<proteinExistence type="predicted"/>
<feature type="transmembrane region" description="Helical" evidence="6">
    <location>
        <begin position="62"/>
        <end position="81"/>
    </location>
</feature>
<evidence type="ECO:0000313" key="8">
    <source>
        <dbReference type="EMBL" id="TGK07481.1"/>
    </source>
</evidence>
<evidence type="ECO:0000259" key="7">
    <source>
        <dbReference type="Pfam" id="PF03772"/>
    </source>
</evidence>
<evidence type="ECO:0000256" key="1">
    <source>
        <dbReference type="ARBA" id="ARBA00004651"/>
    </source>
</evidence>
<evidence type="ECO:0000256" key="6">
    <source>
        <dbReference type="SAM" id="Phobius"/>
    </source>
</evidence>
<feature type="transmembrane region" description="Helical" evidence="6">
    <location>
        <begin position="143"/>
        <end position="166"/>
    </location>
</feature>
<feature type="transmembrane region" description="Helical" evidence="6">
    <location>
        <begin position="286"/>
        <end position="304"/>
    </location>
</feature>
<comment type="caution">
    <text evidence="8">The sequence shown here is derived from an EMBL/GenBank/DDBJ whole genome shotgun (WGS) entry which is preliminary data.</text>
</comment>
<evidence type="ECO:0000256" key="4">
    <source>
        <dbReference type="ARBA" id="ARBA00022989"/>
    </source>
</evidence>
<name>A0A4R9G7N1_9LEPT</name>
<feature type="domain" description="ComEC/Rec2-related protein" evidence="7">
    <location>
        <begin position="123"/>
        <end position="400"/>
    </location>
</feature>
<sequence>MGLSLEKHYRDCIPSSLFSYFLFGVLSGCFFERFYPDLTLIWSSIHAVIIIFSSLQERRNRKILSLSWGVLFFLLLAICGYTRRSAPFLSESQFWKKDFQSKIEILLDEANVKDDAREISLGLVLGDAKNLNRDFKKSAKEGGILHLFAASGLHLGILIGCLFSIFKRIPFLGYSLPRVLPILLGFLYLAILGFPISLARAWVFSTWILAQSLVFRKSRPADLLISSAGILYLWDPIRSFGVSFLLSFGAVAGILLLLPSLKNCLPKVSEEKTILNRIASFWRENLSVSTAAGLGTLPSLVYYFGSYSFGSLGLNLILVPICGILLPLLYFSLLLQACSFTWIAKPIWLIVLSLLEFLERTTLLWSELDWSLVRTYRGNTKFFALVIWVIFLLFLFLWKWMGAPKEEEGHNLDLRLDLLESEAFLETKSHVDRGRIFKFLRRKVWILGFLFCIFFQLLLARSSHWIKIPPVFFGDKFSLVLQEEKKLALLGKCKYSSKLFYKSFGKDPELFCGEHLNIREIYIEHESCLQWISECLKRRNDLHLKYGGKEIPKVASLENWILVPKQKEFSLSIPSKKMIRFEVGKDSLIELNTRTKKDFGVILLVSRFGIPEDPREWNRLRKQLGIGPGWQFIGSDELPGIPVL</sequence>